<sequence length="42" mass="4592">MDASSLTDFMEILGKAGFETEGVNLAEIETFQDLVEAFTAHI</sequence>
<accession>A0A0G1PU70</accession>
<reference evidence="1 2" key="1">
    <citation type="journal article" date="2015" name="Nature">
        <title>rRNA introns, odd ribosomes, and small enigmatic genomes across a large radiation of phyla.</title>
        <authorList>
            <person name="Brown C.T."/>
            <person name="Hug L.A."/>
            <person name="Thomas B.C."/>
            <person name="Sharon I."/>
            <person name="Castelle C.J."/>
            <person name="Singh A."/>
            <person name="Wilkins M.J."/>
            <person name="Williams K.H."/>
            <person name="Banfield J.F."/>
        </authorList>
    </citation>
    <scope>NUCLEOTIDE SEQUENCE [LARGE SCALE GENOMIC DNA]</scope>
</reference>
<dbReference type="EMBL" id="LCLA01000051">
    <property type="protein sequence ID" value="KKU09033.1"/>
    <property type="molecule type" value="Genomic_DNA"/>
</dbReference>
<name>A0A0G1PU70_9BACT</name>
<dbReference type="AlphaFoldDB" id="A0A0G1PU70"/>
<proteinExistence type="predicted"/>
<dbReference type="Proteomes" id="UP000034329">
    <property type="component" value="Unassembled WGS sequence"/>
</dbReference>
<comment type="caution">
    <text evidence="1">The sequence shown here is derived from an EMBL/GenBank/DDBJ whole genome shotgun (WGS) entry which is preliminary data.</text>
</comment>
<protein>
    <submittedName>
        <fullName evidence="1">Uncharacterized protein</fullName>
    </submittedName>
</protein>
<evidence type="ECO:0000313" key="2">
    <source>
        <dbReference type="Proteomes" id="UP000034329"/>
    </source>
</evidence>
<organism evidence="1 2">
    <name type="scientific">Candidatus Woesebacteria bacterium GW2011_GWB1_45_5</name>
    <dbReference type="NCBI Taxonomy" id="1618581"/>
    <lineage>
        <taxon>Bacteria</taxon>
        <taxon>Candidatus Woeseibacteriota</taxon>
    </lineage>
</organism>
<gene>
    <name evidence="1" type="ORF">UX13_C0051G0003</name>
</gene>
<evidence type="ECO:0000313" key="1">
    <source>
        <dbReference type="EMBL" id="KKU09033.1"/>
    </source>
</evidence>